<evidence type="ECO:0000313" key="1">
    <source>
        <dbReference type="EMBL" id="KIK31987.1"/>
    </source>
</evidence>
<dbReference type="Proteomes" id="UP000054485">
    <property type="component" value="Unassembled WGS sequence"/>
</dbReference>
<name>A0A0D0ACM9_9AGAM</name>
<keyword evidence="2" id="KW-1185">Reference proteome</keyword>
<sequence length="123" mass="13627">MSVQFLPILGLQSTFKLQASGQTFLTSYGGKLLPRHCGKHCLMLFIREVLDIYQKGANGRYGSLAAPSTAGLSSLSLRVCVYLPMQTSVSIFYDSDSEDDIPKVAPHFTCRQRKFDLHSHTLA</sequence>
<proteinExistence type="predicted"/>
<evidence type="ECO:0000313" key="2">
    <source>
        <dbReference type="Proteomes" id="UP000054485"/>
    </source>
</evidence>
<dbReference type="HOGENOM" id="CLU_2016728_0_0_1"/>
<organism evidence="1 2">
    <name type="scientific">Suillus luteus UH-Slu-Lm8-n1</name>
    <dbReference type="NCBI Taxonomy" id="930992"/>
    <lineage>
        <taxon>Eukaryota</taxon>
        <taxon>Fungi</taxon>
        <taxon>Dikarya</taxon>
        <taxon>Basidiomycota</taxon>
        <taxon>Agaricomycotina</taxon>
        <taxon>Agaricomycetes</taxon>
        <taxon>Agaricomycetidae</taxon>
        <taxon>Boletales</taxon>
        <taxon>Suillineae</taxon>
        <taxon>Suillaceae</taxon>
        <taxon>Suillus</taxon>
    </lineage>
</organism>
<gene>
    <name evidence="1" type="ORF">CY34DRAFT_814448</name>
</gene>
<dbReference type="OrthoDB" id="2690370at2759"/>
<reference evidence="1 2" key="1">
    <citation type="submission" date="2014-04" db="EMBL/GenBank/DDBJ databases">
        <authorList>
            <consortium name="DOE Joint Genome Institute"/>
            <person name="Kuo A."/>
            <person name="Ruytinx J."/>
            <person name="Rineau F."/>
            <person name="Colpaert J."/>
            <person name="Kohler A."/>
            <person name="Nagy L.G."/>
            <person name="Floudas D."/>
            <person name="Copeland A."/>
            <person name="Barry K.W."/>
            <person name="Cichocki N."/>
            <person name="Veneault-Fourrey C."/>
            <person name="LaButti K."/>
            <person name="Lindquist E.A."/>
            <person name="Lipzen A."/>
            <person name="Lundell T."/>
            <person name="Morin E."/>
            <person name="Murat C."/>
            <person name="Sun H."/>
            <person name="Tunlid A."/>
            <person name="Henrissat B."/>
            <person name="Grigoriev I.V."/>
            <person name="Hibbett D.S."/>
            <person name="Martin F."/>
            <person name="Nordberg H.P."/>
            <person name="Cantor M.N."/>
            <person name="Hua S.X."/>
        </authorList>
    </citation>
    <scope>NUCLEOTIDE SEQUENCE [LARGE SCALE GENOMIC DNA]</scope>
    <source>
        <strain evidence="1 2">UH-Slu-Lm8-n1</strain>
    </source>
</reference>
<reference evidence="2" key="2">
    <citation type="submission" date="2015-01" db="EMBL/GenBank/DDBJ databases">
        <title>Evolutionary Origins and Diversification of the Mycorrhizal Mutualists.</title>
        <authorList>
            <consortium name="DOE Joint Genome Institute"/>
            <consortium name="Mycorrhizal Genomics Consortium"/>
            <person name="Kohler A."/>
            <person name="Kuo A."/>
            <person name="Nagy L.G."/>
            <person name="Floudas D."/>
            <person name="Copeland A."/>
            <person name="Barry K.W."/>
            <person name="Cichocki N."/>
            <person name="Veneault-Fourrey C."/>
            <person name="LaButti K."/>
            <person name="Lindquist E.A."/>
            <person name="Lipzen A."/>
            <person name="Lundell T."/>
            <person name="Morin E."/>
            <person name="Murat C."/>
            <person name="Riley R."/>
            <person name="Ohm R."/>
            <person name="Sun H."/>
            <person name="Tunlid A."/>
            <person name="Henrissat B."/>
            <person name="Grigoriev I.V."/>
            <person name="Hibbett D.S."/>
            <person name="Martin F."/>
        </authorList>
    </citation>
    <scope>NUCLEOTIDE SEQUENCE [LARGE SCALE GENOMIC DNA]</scope>
    <source>
        <strain evidence="2">UH-Slu-Lm8-n1</strain>
    </source>
</reference>
<dbReference type="InParanoid" id="A0A0D0ACM9"/>
<dbReference type="EMBL" id="KN836482">
    <property type="protein sequence ID" value="KIK31987.1"/>
    <property type="molecule type" value="Genomic_DNA"/>
</dbReference>
<accession>A0A0D0ACM9</accession>
<protein>
    <submittedName>
        <fullName evidence="1">Uncharacterized protein</fullName>
    </submittedName>
</protein>
<dbReference type="AlphaFoldDB" id="A0A0D0ACM9"/>